<comment type="cofactor">
    <cofactor evidence="2">
        <name>Mg(2+)</name>
        <dbReference type="ChEBI" id="CHEBI:18420"/>
    </cofactor>
</comment>
<comment type="cofactor">
    <cofactor evidence="12">
        <name>Mn(2+)</name>
        <dbReference type="ChEBI" id="CHEBI:29035"/>
    </cofactor>
    <cofactor evidence="12">
        <name>Mg(2+)</name>
        <dbReference type="ChEBI" id="CHEBI:18420"/>
    </cofactor>
    <text evidence="12">Manganese or magnesium. Binds 1 divalent metal ion per monomer in the absence of substrate. May bind a second metal ion after substrate binding.</text>
</comment>
<evidence type="ECO:0000256" key="12">
    <source>
        <dbReference type="PROSITE-ProRule" id="PRU01319"/>
    </source>
</evidence>
<sequence>MTGTGRDARQVPAHNLLALFPRPVHPNSMRPFDPALAARYPAVIGCDEVGRGALCGPVMVAAVWFDPLAFPPDLLARLDDSKRLDRAAREALTPLIRARARVALAAGSRALVDRINVRAATLDAMRRAVERLSVDGTVLVDGRDTIPGLTQPCRAVIGGDRLVPQIAAASIVAKTFRDDLMRRLAERHPAYAWERNAGYGTAAHLAGLSTLGRSPHHRVSFTGRFGDGVPHRSIPLASSS</sequence>
<dbReference type="Gene3D" id="3.30.420.10">
    <property type="entry name" value="Ribonuclease H-like superfamily/Ribonuclease H"/>
    <property type="match status" value="1"/>
</dbReference>
<evidence type="ECO:0000256" key="4">
    <source>
        <dbReference type="ARBA" id="ARBA00004496"/>
    </source>
</evidence>
<dbReference type="NCBIfam" id="NF000595">
    <property type="entry name" value="PRK00015.1-3"/>
    <property type="match status" value="1"/>
</dbReference>
<accession>A0ABQ4UMI9</accession>
<evidence type="ECO:0000256" key="10">
    <source>
        <dbReference type="ARBA" id="ARBA00022801"/>
    </source>
</evidence>
<dbReference type="PROSITE" id="PS51975">
    <property type="entry name" value="RNASE_H_2"/>
    <property type="match status" value="1"/>
</dbReference>
<comment type="subcellular location">
    <subcellularLocation>
        <location evidence="4">Cytoplasm</location>
    </subcellularLocation>
</comment>
<evidence type="ECO:0000259" key="14">
    <source>
        <dbReference type="PROSITE" id="PS51975"/>
    </source>
</evidence>
<evidence type="ECO:0000256" key="8">
    <source>
        <dbReference type="ARBA" id="ARBA00022723"/>
    </source>
</evidence>
<organism evidence="15 16">
    <name type="scientific">Methylorubrum suomiense</name>
    <dbReference type="NCBI Taxonomy" id="144191"/>
    <lineage>
        <taxon>Bacteria</taxon>
        <taxon>Pseudomonadati</taxon>
        <taxon>Pseudomonadota</taxon>
        <taxon>Alphaproteobacteria</taxon>
        <taxon>Hyphomicrobiales</taxon>
        <taxon>Methylobacteriaceae</taxon>
        <taxon>Methylorubrum</taxon>
    </lineage>
</organism>
<feature type="domain" description="RNase H type-2" evidence="14">
    <location>
        <begin position="41"/>
        <end position="233"/>
    </location>
</feature>
<dbReference type="InterPro" id="IPR036397">
    <property type="entry name" value="RNaseH_sf"/>
</dbReference>
<feature type="binding site" evidence="12">
    <location>
        <position position="47"/>
    </location>
    <ligand>
        <name>a divalent metal cation</name>
        <dbReference type="ChEBI" id="CHEBI:60240"/>
    </ligand>
</feature>
<comment type="catalytic activity">
    <reaction evidence="1 12 13">
        <text>Endonucleolytic cleavage to 5'-phosphomonoester.</text>
        <dbReference type="EC" id="3.1.26.4"/>
    </reaction>
</comment>
<name>A0ABQ4UMI9_9HYPH</name>
<evidence type="ECO:0000256" key="6">
    <source>
        <dbReference type="ARBA" id="ARBA00022490"/>
    </source>
</evidence>
<dbReference type="InterPro" id="IPR024567">
    <property type="entry name" value="RNase_HII/HIII_dom"/>
</dbReference>
<feature type="binding site" evidence="12">
    <location>
        <position position="48"/>
    </location>
    <ligand>
        <name>a divalent metal cation</name>
        <dbReference type="ChEBI" id="CHEBI:60240"/>
    </ligand>
</feature>
<evidence type="ECO:0000256" key="9">
    <source>
        <dbReference type="ARBA" id="ARBA00022759"/>
    </source>
</evidence>
<reference evidence="15" key="1">
    <citation type="journal article" date="2021" name="Front. Microbiol.">
        <title>Comprehensive Comparative Genomics and Phenotyping of Methylobacterium Species.</title>
        <authorList>
            <person name="Alessa O."/>
            <person name="Ogura Y."/>
            <person name="Fujitani Y."/>
            <person name="Takami H."/>
            <person name="Hayashi T."/>
            <person name="Sahin N."/>
            <person name="Tani A."/>
        </authorList>
    </citation>
    <scope>NUCLEOTIDE SEQUENCE</scope>
    <source>
        <strain evidence="15">DSM 14458</strain>
    </source>
</reference>
<dbReference type="CDD" id="cd07182">
    <property type="entry name" value="RNase_HII_bacteria_HII_like"/>
    <property type="match status" value="1"/>
</dbReference>
<evidence type="ECO:0000256" key="2">
    <source>
        <dbReference type="ARBA" id="ARBA00001946"/>
    </source>
</evidence>
<keyword evidence="7 12" id="KW-0540">Nuclease</keyword>
<dbReference type="InterPro" id="IPR022898">
    <property type="entry name" value="RNase_HII"/>
</dbReference>
<evidence type="ECO:0000256" key="13">
    <source>
        <dbReference type="RuleBase" id="RU003515"/>
    </source>
</evidence>
<gene>
    <name evidence="15" type="primary">rnhB</name>
    <name evidence="15" type="ORF">BGCPKDLD_0016</name>
</gene>
<evidence type="ECO:0000256" key="5">
    <source>
        <dbReference type="ARBA" id="ARBA00007383"/>
    </source>
</evidence>
<dbReference type="InterPro" id="IPR001352">
    <property type="entry name" value="RNase_HII/HIII"/>
</dbReference>
<evidence type="ECO:0000256" key="7">
    <source>
        <dbReference type="ARBA" id="ARBA00022722"/>
    </source>
</evidence>
<dbReference type="SUPFAM" id="SSF53098">
    <property type="entry name" value="Ribonuclease H-like"/>
    <property type="match status" value="1"/>
</dbReference>
<dbReference type="EMBL" id="BPRE01000001">
    <property type="protein sequence ID" value="GJE73452.1"/>
    <property type="molecule type" value="Genomic_DNA"/>
</dbReference>
<dbReference type="InterPro" id="IPR012337">
    <property type="entry name" value="RNaseH-like_sf"/>
</dbReference>
<keyword evidence="16" id="KW-1185">Reference proteome</keyword>
<keyword evidence="8 12" id="KW-0479">Metal-binding</keyword>
<dbReference type="EC" id="3.1.26.4" evidence="13"/>
<evidence type="ECO:0000313" key="16">
    <source>
        <dbReference type="Proteomes" id="UP001055093"/>
    </source>
</evidence>
<proteinExistence type="inferred from homology"/>
<protein>
    <recommendedName>
        <fullName evidence="13">Ribonuclease</fullName>
        <ecNumber evidence="13">3.1.26.4</ecNumber>
    </recommendedName>
</protein>
<feature type="binding site" evidence="12">
    <location>
        <position position="141"/>
    </location>
    <ligand>
        <name>a divalent metal cation</name>
        <dbReference type="ChEBI" id="CHEBI:60240"/>
    </ligand>
</feature>
<keyword evidence="10 12" id="KW-0378">Hydrolase</keyword>
<comment type="similarity">
    <text evidence="5 13">Belongs to the RNase HII family.</text>
</comment>
<keyword evidence="6" id="KW-0963">Cytoplasm</keyword>
<keyword evidence="9 12" id="KW-0255">Endonuclease</keyword>
<evidence type="ECO:0000256" key="1">
    <source>
        <dbReference type="ARBA" id="ARBA00000077"/>
    </source>
</evidence>
<keyword evidence="11" id="KW-0464">Manganese</keyword>
<comment type="function">
    <text evidence="3 13">Endonuclease that specifically degrades the RNA of RNA-DNA hybrids.</text>
</comment>
<comment type="caution">
    <text evidence="15">The sequence shown here is derived from an EMBL/GenBank/DDBJ whole genome shotgun (WGS) entry which is preliminary data.</text>
</comment>
<dbReference type="Pfam" id="PF01351">
    <property type="entry name" value="RNase_HII"/>
    <property type="match status" value="1"/>
</dbReference>
<dbReference type="PANTHER" id="PTHR10954:SF18">
    <property type="entry name" value="RIBONUCLEASE HII"/>
    <property type="match status" value="1"/>
</dbReference>
<evidence type="ECO:0000313" key="15">
    <source>
        <dbReference type="EMBL" id="GJE73452.1"/>
    </source>
</evidence>
<evidence type="ECO:0000256" key="11">
    <source>
        <dbReference type="ARBA" id="ARBA00023211"/>
    </source>
</evidence>
<reference evidence="15" key="2">
    <citation type="submission" date="2021-08" db="EMBL/GenBank/DDBJ databases">
        <authorList>
            <person name="Tani A."/>
            <person name="Ola A."/>
            <person name="Ogura Y."/>
            <person name="Katsura K."/>
            <person name="Hayashi T."/>
        </authorList>
    </citation>
    <scope>NUCLEOTIDE SEQUENCE</scope>
    <source>
        <strain evidence="15">DSM 14458</strain>
    </source>
</reference>
<evidence type="ECO:0000256" key="3">
    <source>
        <dbReference type="ARBA" id="ARBA00004065"/>
    </source>
</evidence>
<dbReference type="PANTHER" id="PTHR10954">
    <property type="entry name" value="RIBONUCLEASE H2 SUBUNIT A"/>
    <property type="match status" value="1"/>
</dbReference>
<dbReference type="Proteomes" id="UP001055093">
    <property type="component" value="Unassembled WGS sequence"/>
</dbReference>